<reference evidence="1 2" key="1">
    <citation type="journal article" date="2013" name="Genome Announc.">
        <title>Genome Sequence of Campylobacter showae UNSWCD, Isolated from a Patient with Crohn's Disease.</title>
        <authorList>
            <person name="Tay A.P."/>
            <person name="Kaakoush N.O."/>
            <person name="Deshpande N.P."/>
            <person name="Chen Z."/>
            <person name="Mitchell H."/>
            <person name="Wilkins M.R."/>
        </authorList>
    </citation>
    <scope>NUCLEOTIDE SEQUENCE [LARGE SCALE GENOMIC DNA]</scope>
    <source>
        <strain evidence="1 2">CSUNSWCD</strain>
    </source>
</reference>
<name>M5IIT6_9BACT</name>
<evidence type="ECO:0000313" key="2">
    <source>
        <dbReference type="Proteomes" id="UP000011939"/>
    </source>
</evidence>
<dbReference type="EMBL" id="AMZQ01000010">
    <property type="protein sequence ID" value="EKU10715.1"/>
    <property type="molecule type" value="Genomic_DNA"/>
</dbReference>
<comment type="caution">
    <text evidence="1">The sequence shown here is derived from an EMBL/GenBank/DDBJ whole genome shotgun (WGS) entry which is preliminary data.</text>
</comment>
<sequence>MTQICKFDFKFEYKTVRRSIFPLDEAEMSRARAHTYSM</sequence>
<proteinExistence type="predicted"/>
<dbReference type="PATRIC" id="fig|1244083.3.peg.1760"/>
<evidence type="ECO:0000313" key="1">
    <source>
        <dbReference type="EMBL" id="EKU10715.1"/>
    </source>
</evidence>
<dbReference type="AlphaFoldDB" id="M5IIT6"/>
<gene>
    <name evidence="1" type="ORF">CSUNSWCD_516</name>
</gene>
<accession>M5IIT6</accession>
<protein>
    <submittedName>
        <fullName evidence="1">Uncharacterized protein</fullName>
    </submittedName>
</protein>
<organism evidence="1 2">
    <name type="scientific">Campylobacter showae CSUNSWCD</name>
    <dbReference type="NCBI Taxonomy" id="1244083"/>
    <lineage>
        <taxon>Bacteria</taxon>
        <taxon>Pseudomonadati</taxon>
        <taxon>Campylobacterota</taxon>
        <taxon>Epsilonproteobacteria</taxon>
        <taxon>Campylobacterales</taxon>
        <taxon>Campylobacteraceae</taxon>
        <taxon>Campylobacter</taxon>
    </lineage>
</organism>
<dbReference type="Proteomes" id="UP000011939">
    <property type="component" value="Unassembled WGS sequence"/>
</dbReference>